<evidence type="ECO:0000256" key="4">
    <source>
        <dbReference type="ARBA" id="ARBA00023163"/>
    </source>
</evidence>
<feature type="region of interest" description="Disordered" evidence="5">
    <location>
        <begin position="1"/>
        <end position="25"/>
    </location>
</feature>
<evidence type="ECO:0000256" key="3">
    <source>
        <dbReference type="ARBA" id="ARBA00023125"/>
    </source>
</evidence>
<organism evidence="7 8">
    <name type="scientific">Paracoccus angustae</name>
    <dbReference type="NCBI Taxonomy" id="1671480"/>
    <lineage>
        <taxon>Bacteria</taxon>
        <taxon>Pseudomonadati</taxon>
        <taxon>Pseudomonadota</taxon>
        <taxon>Alphaproteobacteria</taxon>
        <taxon>Rhodobacterales</taxon>
        <taxon>Paracoccaceae</taxon>
        <taxon>Paracoccus</taxon>
    </lineage>
</organism>
<accession>A0ABV7U7F5</accession>
<dbReference type="Gene3D" id="1.10.10.10">
    <property type="entry name" value="Winged helix-like DNA-binding domain superfamily/Winged helix DNA-binding domain"/>
    <property type="match status" value="1"/>
</dbReference>
<evidence type="ECO:0000256" key="5">
    <source>
        <dbReference type="SAM" id="MobiDB-lite"/>
    </source>
</evidence>
<sequence length="348" mass="38815">MAEGFGDQWFGTPSHTPNKGDFDDLEGGPMDLRQLRYFAAVARERNFTRAAEILHIAQPPLSRQIQLLEEELGVALILRKTRPIKLTDAGRLFYEQALQVLGRVDQMKDATRRVGMNRNRVLSIGFVASTLYGGLPVLVRKLRQSAPELDIQLLEMLSIQQIPALKEGRIDLGFGRLKHADPNIASTVLREERLVAALPLDSPLARDDTPLPLGALGGQRLIVYPKEPRPSFADQVLGLLHEADIHPLDVLEVREIQTALGLVAAESGICIIPSSARQMRSDVRFRVIDSPRAISPVILFHRAGDNSRYLDLVKRLIRDMYAEKPAWLEANNHRAPISENGDPTSSER</sequence>
<proteinExistence type="inferred from homology"/>
<reference evidence="8" key="1">
    <citation type="journal article" date="2019" name="Int. J. Syst. Evol. Microbiol.">
        <title>The Global Catalogue of Microorganisms (GCM) 10K type strain sequencing project: providing services to taxonomists for standard genome sequencing and annotation.</title>
        <authorList>
            <consortium name="The Broad Institute Genomics Platform"/>
            <consortium name="The Broad Institute Genome Sequencing Center for Infectious Disease"/>
            <person name="Wu L."/>
            <person name="Ma J."/>
        </authorList>
    </citation>
    <scope>NUCLEOTIDE SEQUENCE [LARGE SCALE GENOMIC DNA]</scope>
    <source>
        <strain evidence="8">KCTC 42473</strain>
    </source>
</reference>
<dbReference type="InterPro" id="IPR000847">
    <property type="entry name" value="LysR_HTH_N"/>
</dbReference>
<dbReference type="InterPro" id="IPR036388">
    <property type="entry name" value="WH-like_DNA-bd_sf"/>
</dbReference>
<dbReference type="InterPro" id="IPR005119">
    <property type="entry name" value="LysR_subst-bd"/>
</dbReference>
<dbReference type="RefSeq" id="WP_377763070.1">
    <property type="nucleotide sequence ID" value="NZ_JBHRXY010000017.1"/>
</dbReference>
<keyword evidence="4" id="KW-0804">Transcription</keyword>
<dbReference type="Pfam" id="PF00126">
    <property type="entry name" value="HTH_1"/>
    <property type="match status" value="1"/>
</dbReference>
<dbReference type="PRINTS" id="PR00039">
    <property type="entry name" value="HTHLYSR"/>
</dbReference>
<evidence type="ECO:0000313" key="7">
    <source>
        <dbReference type="EMBL" id="MFC3630975.1"/>
    </source>
</evidence>
<dbReference type="SUPFAM" id="SSF53850">
    <property type="entry name" value="Periplasmic binding protein-like II"/>
    <property type="match status" value="1"/>
</dbReference>
<gene>
    <name evidence="7" type="ORF">ACFOM8_16150</name>
</gene>
<dbReference type="PROSITE" id="PS50931">
    <property type="entry name" value="HTH_LYSR"/>
    <property type="match status" value="1"/>
</dbReference>
<evidence type="ECO:0000313" key="8">
    <source>
        <dbReference type="Proteomes" id="UP001595539"/>
    </source>
</evidence>
<keyword evidence="8" id="KW-1185">Reference proteome</keyword>
<feature type="domain" description="HTH lysR-type" evidence="6">
    <location>
        <begin position="30"/>
        <end position="87"/>
    </location>
</feature>
<keyword evidence="3" id="KW-0238">DNA-binding</keyword>
<dbReference type="Gene3D" id="3.40.190.10">
    <property type="entry name" value="Periplasmic binding protein-like II"/>
    <property type="match status" value="2"/>
</dbReference>
<dbReference type="Pfam" id="PF03466">
    <property type="entry name" value="LysR_substrate"/>
    <property type="match status" value="1"/>
</dbReference>
<evidence type="ECO:0000259" key="6">
    <source>
        <dbReference type="PROSITE" id="PS50931"/>
    </source>
</evidence>
<name>A0ABV7U7F5_9RHOB</name>
<dbReference type="Proteomes" id="UP001595539">
    <property type="component" value="Unassembled WGS sequence"/>
</dbReference>
<evidence type="ECO:0000256" key="2">
    <source>
        <dbReference type="ARBA" id="ARBA00023015"/>
    </source>
</evidence>
<comment type="similarity">
    <text evidence="1">Belongs to the LysR transcriptional regulatory family.</text>
</comment>
<evidence type="ECO:0000256" key="1">
    <source>
        <dbReference type="ARBA" id="ARBA00009437"/>
    </source>
</evidence>
<comment type="caution">
    <text evidence="7">The sequence shown here is derived from an EMBL/GenBank/DDBJ whole genome shotgun (WGS) entry which is preliminary data.</text>
</comment>
<dbReference type="InterPro" id="IPR036390">
    <property type="entry name" value="WH_DNA-bd_sf"/>
</dbReference>
<dbReference type="EMBL" id="JBHRXY010000017">
    <property type="protein sequence ID" value="MFC3630975.1"/>
    <property type="molecule type" value="Genomic_DNA"/>
</dbReference>
<dbReference type="PANTHER" id="PTHR30346">
    <property type="entry name" value="TRANSCRIPTIONAL DUAL REGULATOR HCAR-RELATED"/>
    <property type="match status" value="1"/>
</dbReference>
<dbReference type="SUPFAM" id="SSF46785">
    <property type="entry name" value="Winged helix' DNA-binding domain"/>
    <property type="match status" value="1"/>
</dbReference>
<dbReference type="CDD" id="cd08445">
    <property type="entry name" value="PBP2_BenM_CatM_CatR"/>
    <property type="match status" value="1"/>
</dbReference>
<keyword evidence="2" id="KW-0805">Transcription regulation</keyword>
<protein>
    <submittedName>
        <fullName evidence="7">LysR family transcriptional regulator</fullName>
    </submittedName>
</protein>
<dbReference type="PANTHER" id="PTHR30346:SF17">
    <property type="entry name" value="LYSR FAMILY TRANSCRIPTIONAL REGULATOR"/>
    <property type="match status" value="1"/>
</dbReference>